<organism evidence="1">
    <name type="scientific">marine sediment metagenome</name>
    <dbReference type="NCBI Taxonomy" id="412755"/>
    <lineage>
        <taxon>unclassified sequences</taxon>
        <taxon>metagenomes</taxon>
        <taxon>ecological metagenomes</taxon>
    </lineage>
</organism>
<evidence type="ECO:0000313" key="1">
    <source>
        <dbReference type="EMBL" id="GAG91466.1"/>
    </source>
</evidence>
<accession>X1D4V9</accession>
<proteinExistence type="predicted"/>
<reference evidence="1" key="1">
    <citation type="journal article" date="2014" name="Front. Microbiol.">
        <title>High frequency of phylogenetically diverse reductive dehalogenase-homologous genes in deep subseafloor sedimentary metagenomes.</title>
        <authorList>
            <person name="Kawai M."/>
            <person name="Futagami T."/>
            <person name="Toyoda A."/>
            <person name="Takaki Y."/>
            <person name="Nishi S."/>
            <person name="Hori S."/>
            <person name="Arai W."/>
            <person name="Tsubouchi T."/>
            <person name="Morono Y."/>
            <person name="Uchiyama I."/>
            <person name="Ito T."/>
            <person name="Fujiyama A."/>
            <person name="Inagaki F."/>
            <person name="Takami H."/>
        </authorList>
    </citation>
    <scope>NUCLEOTIDE SEQUENCE</scope>
    <source>
        <strain evidence="1">Expedition CK06-06</strain>
    </source>
</reference>
<dbReference type="InterPro" id="IPR056955">
    <property type="entry name" value="ORC-CDC6-like"/>
</dbReference>
<gene>
    <name evidence="1" type="ORF">S01H4_46450</name>
</gene>
<dbReference type="Pfam" id="PF24389">
    <property type="entry name" value="ORC-CDC6-like"/>
    <property type="match status" value="1"/>
</dbReference>
<name>X1D4V9_9ZZZZ</name>
<feature type="non-terminal residue" evidence="1">
    <location>
        <position position="81"/>
    </location>
</feature>
<sequence>MYLGSFDINNSGVTSNELPRFSVSGLFELFINLVEVLQTQVEEFRDINIYILLDEYERIEEHLKIVINSIIRSRNEFLKLK</sequence>
<protein>
    <submittedName>
        <fullName evidence="1">Uncharacterized protein</fullName>
    </submittedName>
</protein>
<comment type="caution">
    <text evidence="1">The sequence shown here is derived from an EMBL/GenBank/DDBJ whole genome shotgun (WGS) entry which is preliminary data.</text>
</comment>
<dbReference type="EMBL" id="BART01025956">
    <property type="protein sequence ID" value="GAG91466.1"/>
    <property type="molecule type" value="Genomic_DNA"/>
</dbReference>
<dbReference type="AlphaFoldDB" id="X1D4V9"/>